<feature type="compositionally biased region" description="Polar residues" evidence="8">
    <location>
        <begin position="592"/>
        <end position="603"/>
    </location>
</feature>
<evidence type="ECO:0000256" key="7">
    <source>
        <dbReference type="ARBA" id="ARBA00023242"/>
    </source>
</evidence>
<evidence type="ECO:0000256" key="6">
    <source>
        <dbReference type="ARBA" id="ARBA00023212"/>
    </source>
</evidence>
<dbReference type="GO" id="GO:0005819">
    <property type="term" value="C:spindle"/>
    <property type="evidence" value="ECO:0007669"/>
    <property type="project" value="UniProtKB-SubCell"/>
</dbReference>
<feature type="compositionally biased region" description="Low complexity" evidence="8">
    <location>
        <begin position="871"/>
        <end position="894"/>
    </location>
</feature>
<feature type="compositionally biased region" description="Basic and acidic residues" evidence="8">
    <location>
        <begin position="1054"/>
        <end position="1063"/>
    </location>
</feature>
<dbReference type="GeneID" id="25318564"/>
<feature type="compositionally biased region" description="Basic and acidic residues" evidence="8">
    <location>
        <begin position="209"/>
        <end position="236"/>
    </location>
</feature>
<keyword evidence="7" id="KW-0539">Nucleus</keyword>
<dbReference type="OrthoDB" id="6123at2759"/>
<feature type="compositionally biased region" description="Pro residues" evidence="8">
    <location>
        <begin position="779"/>
        <end position="790"/>
    </location>
</feature>
<feature type="compositionally biased region" description="Polar residues" evidence="8">
    <location>
        <begin position="646"/>
        <end position="665"/>
    </location>
</feature>
<feature type="compositionally biased region" description="Polar residues" evidence="8">
    <location>
        <begin position="169"/>
        <end position="206"/>
    </location>
</feature>
<comment type="similarity">
    <text evidence="3">Belongs to the INCENP family.</text>
</comment>
<evidence type="ECO:0000256" key="4">
    <source>
        <dbReference type="ARBA" id="ARBA00022490"/>
    </source>
</evidence>
<feature type="compositionally biased region" description="Basic and acidic residues" evidence="8">
    <location>
        <begin position="962"/>
        <end position="975"/>
    </location>
</feature>
<feature type="compositionally biased region" description="Basic and acidic residues" evidence="8">
    <location>
        <begin position="895"/>
        <end position="919"/>
    </location>
</feature>
<dbReference type="InterPro" id="IPR005635">
    <property type="entry name" value="Inner_centromere_prot_ARK-bd"/>
</dbReference>
<reference evidence="10 11" key="1">
    <citation type="submission" date="2015-04" db="EMBL/GenBank/DDBJ databases">
        <authorList>
            <person name="Heijne W.H."/>
            <person name="Fedorova N.D."/>
            <person name="Nierman W.C."/>
            <person name="Vollebregt A.W."/>
            <person name="Zhao Z."/>
            <person name="Wu L."/>
            <person name="Kumar M."/>
            <person name="Stam H."/>
            <person name="van den Berg M.A."/>
            <person name="Pel H.J."/>
        </authorList>
    </citation>
    <scope>NUCLEOTIDE SEQUENCE [LARGE SCALE GENOMIC DNA]</scope>
    <source>
        <strain evidence="10 11">CBS 393.64</strain>
    </source>
</reference>
<feature type="compositionally biased region" description="Polar residues" evidence="8">
    <location>
        <begin position="131"/>
        <end position="148"/>
    </location>
</feature>
<feature type="compositionally biased region" description="Acidic residues" evidence="8">
    <location>
        <begin position="1196"/>
        <end position="1205"/>
    </location>
</feature>
<dbReference type="EMBL" id="LASV01000321">
    <property type="protein sequence ID" value="KKA19762.1"/>
    <property type="molecule type" value="Genomic_DNA"/>
</dbReference>
<feature type="compositionally biased region" description="Polar residues" evidence="8">
    <location>
        <begin position="568"/>
        <end position="580"/>
    </location>
</feature>
<evidence type="ECO:0000259" key="9">
    <source>
        <dbReference type="Pfam" id="PF03941"/>
    </source>
</evidence>
<dbReference type="GO" id="GO:0005634">
    <property type="term" value="C:nucleus"/>
    <property type="evidence" value="ECO:0007669"/>
    <property type="project" value="UniProtKB-SubCell"/>
</dbReference>
<dbReference type="STRING" id="1408163.A0A0F4YNC4"/>
<dbReference type="Pfam" id="PF03941">
    <property type="entry name" value="INCENP_ARK-bind"/>
    <property type="match status" value="1"/>
</dbReference>
<feature type="compositionally biased region" description="Basic and acidic residues" evidence="8">
    <location>
        <begin position="927"/>
        <end position="955"/>
    </location>
</feature>
<keyword evidence="6" id="KW-0206">Cytoskeleton</keyword>
<keyword evidence="5" id="KW-0159">Chromosome partition</keyword>
<feature type="domain" description="Inner centromere protein ARK-binding" evidence="9">
    <location>
        <begin position="1193"/>
        <end position="1247"/>
    </location>
</feature>
<feature type="region of interest" description="Disordered" evidence="8">
    <location>
        <begin position="99"/>
        <end position="439"/>
    </location>
</feature>
<evidence type="ECO:0000313" key="10">
    <source>
        <dbReference type="EMBL" id="KKA19762.1"/>
    </source>
</evidence>
<feature type="compositionally biased region" description="Polar residues" evidence="8">
    <location>
        <begin position="857"/>
        <end position="870"/>
    </location>
</feature>
<feature type="compositionally biased region" description="Basic and acidic residues" evidence="8">
    <location>
        <begin position="794"/>
        <end position="808"/>
    </location>
</feature>
<feature type="compositionally biased region" description="Basic and acidic residues" evidence="8">
    <location>
        <begin position="536"/>
        <end position="554"/>
    </location>
</feature>
<evidence type="ECO:0000256" key="1">
    <source>
        <dbReference type="ARBA" id="ARBA00004123"/>
    </source>
</evidence>
<feature type="compositionally biased region" description="Pro residues" evidence="8">
    <location>
        <begin position="1066"/>
        <end position="1076"/>
    </location>
</feature>
<feature type="compositionally biased region" description="Polar residues" evidence="8">
    <location>
        <begin position="744"/>
        <end position="753"/>
    </location>
</feature>
<gene>
    <name evidence="10" type="ORF">T310_6254</name>
</gene>
<evidence type="ECO:0000313" key="11">
    <source>
        <dbReference type="Proteomes" id="UP000053958"/>
    </source>
</evidence>
<feature type="region of interest" description="Disordered" evidence="8">
    <location>
        <begin position="642"/>
        <end position="1214"/>
    </location>
</feature>
<evidence type="ECO:0000256" key="8">
    <source>
        <dbReference type="SAM" id="MobiDB-lite"/>
    </source>
</evidence>
<feature type="compositionally biased region" description="Polar residues" evidence="8">
    <location>
        <begin position="1157"/>
        <end position="1188"/>
    </location>
</feature>
<evidence type="ECO:0000256" key="5">
    <source>
        <dbReference type="ARBA" id="ARBA00022829"/>
    </source>
</evidence>
<dbReference type="RefSeq" id="XP_013326374.1">
    <property type="nucleotide sequence ID" value="XM_013470920.1"/>
</dbReference>
<dbReference type="PANTHER" id="PTHR13142:SF1">
    <property type="entry name" value="INNER CENTROMERE PROTEIN"/>
    <property type="match status" value="1"/>
</dbReference>
<feature type="compositionally biased region" description="Polar residues" evidence="8">
    <location>
        <begin position="819"/>
        <end position="828"/>
    </location>
</feature>
<comment type="caution">
    <text evidence="10">The sequence shown here is derived from an EMBL/GenBank/DDBJ whole genome shotgun (WGS) entry which is preliminary data.</text>
</comment>
<feature type="compositionally biased region" description="Basic and acidic residues" evidence="8">
    <location>
        <begin position="518"/>
        <end position="527"/>
    </location>
</feature>
<dbReference type="Proteomes" id="UP000053958">
    <property type="component" value="Unassembled WGS sequence"/>
</dbReference>
<evidence type="ECO:0000256" key="2">
    <source>
        <dbReference type="ARBA" id="ARBA00004186"/>
    </source>
</evidence>
<feature type="compositionally biased region" description="Basic and acidic residues" evidence="8">
    <location>
        <begin position="121"/>
        <end position="130"/>
    </location>
</feature>
<feature type="compositionally biased region" description="Basic and acidic residues" evidence="8">
    <location>
        <begin position="690"/>
        <end position="717"/>
    </location>
</feature>
<feature type="compositionally biased region" description="Polar residues" evidence="8">
    <location>
        <begin position="1019"/>
        <end position="1030"/>
    </location>
</feature>
<accession>A0A0F4YNC4</accession>
<dbReference type="PANTHER" id="PTHR13142">
    <property type="entry name" value="INNER CENTROMERE PROTEIN"/>
    <property type="match status" value="1"/>
</dbReference>
<feature type="compositionally biased region" description="Low complexity" evidence="8">
    <location>
        <begin position="829"/>
        <end position="838"/>
    </location>
</feature>
<dbReference type="GO" id="GO:0007059">
    <property type="term" value="P:chromosome segregation"/>
    <property type="evidence" value="ECO:0007669"/>
    <property type="project" value="UniProtKB-KW"/>
</dbReference>
<evidence type="ECO:0000256" key="3">
    <source>
        <dbReference type="ARBA" id="ARBA00010042"/>
    </source>
</evidence>
<feature type="compositionally biased region" description="Polar residues" evidence="8">
    <location>
        <begin position="672"/>
        <end position="688"/>
    </location>
</feature>
<organism evidence="10 11">
    <name type="scientific">Rasamsonia emersonii (strain ATCC 16479 / CBS 393.64 / IMI 116815)</name>
    <dbReference type="NCBI Taxonomy" id="1408163"/>
    <lineage>
        <taxon>Eukaryota</taxon>
        <taxon>Fungi</taxon>
        <taxon>Dikarya</taxon>
        <taxon>Ascomycota</taxon>
        <taxon>Pezizomycotina</taxon>
        <taxon>Eurotiomycetes</taxon>
        <taxon>Eurotiomycetidae</taxon>
        <taxon>Eurotiales</taxon>
        <taxon>Trichocomaceae</taxon>
        <taxon>Rasamsonia</taxon>
    </lineage>
</organism>
<feature type="compositionally biased region" description="Basic and acidic residues" evidence="8">
    <location>
        <begin position="243"/>
        <end position="253"/>
    </location>
</feature>
<name>A0A0F4YNC4_RASE3</name>
<proteinExistence type="inferred from homology"/>
<feature type="compositionally biased region" description="Basic and acidic residues" evidence="8">
    <location>
        <begin position="400"/>
        <end position="429"/>
    </location>
</feature>
<feature type="region of interest" description="Disordered" evidence="8">
    <location>
        <begin position="469"/>
        <end position="621"/>
    </location>
</feature>
<keyword evidence="4" id="KW-0963">Cytoplasm</keyword>
<protein>
    <recommendedName>
        <fullName evidence="9">Inner centromere protein ARK-binding domain-containing protein</fullName>
    </recommendedName>
</protein>
<keyword evidence="11" id="KW-1185">Reference proteome</keyword>
<feature type="compositionally biased region" description="Polar residues" evidence="8">
    <location>
        <begin position="976"/>
        <end position="1003"/>
    </location>
</feature>
<comment type="subcellular location">
    <subcellularLocation>
        <location evidence="2">Cytoplasm</location>
        <location evidence="2">Cytoskeleton</location>
        <location evidence="2">Spindle</location>
    </subcellularLocation>
    <subcellularLocation>
        <location evidence="1">Nucleus</location>
    </subcellularLocation>
</comment>
<feature type="compositionally biased region" description="Basic and acidic residues" evidence="8">
    <location>
        <begin position="263"/>
        <end position="272"/>
    </location>
</feature>
<sequence>MSAAGARAYQPVGSAAWIAAEKENVMNLVEQEMEEVEFPVRHELEWLNEHMAEIFSKNQFNLTEIFKTPGKLRGKTPRTARKRNADEVRVPLSDIFSSHNQVKSSSKAGLVSDQAAVKAADNSKGKERSQEQTTNQKLNSFSTYNTDSGYHGMPDDDEMVLPSMRSEAESSTQPTDMQPLDTQPLDTQPSDTQPLDTQPLDTQPFDTQPDDKQPVEEDFKRDALNAKSPSVDRRTTEGSFHSAQEDIQHRGETVEPADVNEDQEMKPDEDTPRPIVKAAEPPRASVHSREEVSDIQPEPSAPAEKKDKDGDMVLDNQFDDIGSPSDGSTPDRPLIRKSSLTFASLPAREPLVTKKSMGGARISRTSHVDITKLNNAGRPSYFSGQIGGTRTTRALPDGTEDQKVEDKMDLDGKGESLHQDTDVDLETTKLHHKSSTQRLHEKISLLGKFQPSRTTKSIPSVSHLAASQVNYPELPNAKQDGSNRESRVAPAPEPAVSSEGDEIKTLSSPHRPNIPKSHTTDAIEHAAGHNAAGNLEKAKLERTETFHDFSDKHSPLTKTTGYMAGHQKTGSAAIPSSPQRPGTRGDFEQKTLPAQNQAESTTPPVSPKRNDGALSMSKSKLQSLMKTAKGLFTSSAGVSAAAKLETLSSSPSASRSQTNHGNLSGSPERRTVQTPSPLKQHGRTQNATETEEKSRQTELKHKQRQEELFETSREQEKTTAIQESKAKHANAQEKSLADREGHETTTPAPSNRAASKKAQRPQVQTSKEVESNPEAEPKFPLPPTSHPQPQPAKSNDRRPVKPTREPVQKPKPQPVSIRVGSTLSRQMPLSSTTSLSSSVQESNPPPAPTPAAAPAQKQPTLTKKASNSSLQTTASSGSFKSSVSSQTQRKAQLAAEKKKQEEREARRKEEQKRELERKRAAQQQQQEEARRQELKNRAEAERRERERLAADDPKKAAQRQAIEQRRLENARRLERQGSQPPNSANDLGSILQQEKAGAQSSQRADLGPTRPPSRLGSAQPFSRSITQPPTNAAKPAKRALDEEPQPRPTPHQATESKRRKTEDEQNPPPPVRPTMAPPIRQSNIRKEPAKPQIFTAHGYPQAPPPAAHHQTGASLYKSAASGSHHVQQAAGASHRPGHPMDMAKYASGKIPFADAPNPSQAPTGHKTPNQSSQHVAAKSSPQYPNGENIQLPEIPTDSEDEDSDAEMLPVPKWAQPKELEALLREQEGRETESIFGPIAPFSLEETFKSDKKIKKFRERTSSANWSGPDGLTQEEIRRDIAERQRLRMNGGWVFNAS</sequence>